<dbReference type="Gene3D" id="3.80.10.10">
    <property type="entry name" value="Ribonuclease Inhibitor"/>
    <property type="match status" value="2"/>
</dbReference>
<name>A0A9P6PQY0_9FUNG</name>
<proteinExistence type="predicted"/>
<sequence length="685" mass="76774">MPIRTLSDDSIHHCPVPTTVHRGPSLPAEIIRLIVHHLQDNCQALHACLLVSHAWSKTAVEYLYKAEHMMSDYEFISFSTFSTFPAPVLSLAALTLKDDLDAATESLVSNALIESPVIATSKEIVVSSSGAGATSTMHPKAARRSVNELSSEVVSQLLLKRVLDASLLHDNRCSYDYMSYLNKISCPWFEALIQNWGLFCGEWRGSSYRQWFLDQQDPLQLLESEPSMVRKERCFNRMIRKASARCLSVDEFQSSAMIQSETLIYAFQRMKHLTWIDLKECQDLNDHVFVAIARTVRSLSYLRLHGSNMTNVSTRAVADVILAQEKDSLCQFKIIDGTNIFDDDLVLKAIGLRHGKSMKRLTLAICELENSGLQEYGPLCTQLASLNLEYSSGVTNDVVIPILDACHHLMKLDLTETDCTQMTIQALSTASDSTDPQPGRFAAMKRLILNNIDAPFTTNLFLPLAEACPNLEELHMNSILADTFQDFGQFIVKMPKLKDLDIGNVFPEFLDANLMGLVDALPDLRWLSIANTQITNVSLVYLAERAHHLCDLCILGCDQVTKSGLVEFLDKLSNKSGFRRLDITYCRLEECAVAEIRDRAKTMVLGAGSTDVVEIEGDDQFAGSLLEEEREDGNFESEDDDEDENEVEDGDDLSDSQDMYDSDDFEEDLSDYSDTYSDMEEDSTL</sequence>
<dbReference type="InterPro" id="IPR032675">
    <property type="entry name" value="LRR_dom_sf"/>
</dbReference>
<dbReference type="AlphaFoldDB" id="A0A9P6PQY0"/>
<evidence type="ECO:0000313" key="3">
    <source>
        <dbReference type="Proteomes" id="UP000726737"/>
    </source>
</evidence>
<evidence type="ECO:0008006" key="4">
    <source>
        <dbReference type="Google" id="ProtNLM"/>
    </source>
</evidence>
<protein>
    <recommendedName>
        <fullName evidence="4">F-box domain-containing protein</fullName>
    </recommendedName>
</protein>
<dbReference type="PANTHER" id="PTHR13318">
    <property type="entry name" value="PARTNER OF PAIRED, ISOFORM B-RELATED"/>
    <property type="match status" value="1"/>
</dbReference>
<dbReference type="GO" id="GO:0031146">
    <property type="term" value="P:SCF-dependent proteasomal ubiquitin-dependent protein catabolic process"/>
    <property type="evidence" value="ECO:0007669"/>
    <property type="project" value="TreeGrafter"/>
</dbReference>
<evidence type="ECO:0000256" key="1">
    <source>
        <dbReference type="SAM" id="MobiDB-lite"/>
    </source>
</evidence>
<dbReference type="GO" id="GO:0019005">
    <property type="term" value="C:SCF ubiquitin ligase complex"/>
    <property type="evidence" value="ECO:0007669"/>
    <property type="project" value="TreeGrafter"/>
</dbReference>
<dbReference type="SUPFAM" id="SSF52047">
    <property type="entry name" value="RNI-like"/>
    <property type="match status" value="1"/>
</dbReference>
<reference evidence="2" key="1">
    <citation type="journal article" date="2020" name="Fungal Divers.">
        <title>Resolving the Mortierellaceae phylogeny through synthesis of multi-gene phylogenetics and phylogenomics.</title>
        <authorList>
            <person name="Vandepol N."/>
            <person name="Liber J."/>
            <person name="Desiro A."/>
            <person name="Na H."/>
            <person name="Kennedy M."/>
            <person name="Barry K."/>
            <person name="Grigoriev I.V."/>
            <person name="Miller A.N."/>
            <person name="O'Donnell K."/>
            <person name="Stajich J.E."/>
            <person name="Bonito G."/>
        </authorList>
    </citation>
    <scope>NUCLEOTIDE SEQUENCE</scope>
    <source>
        <strain evidence="2">KOD948</strain>
    </source>
</reference>
<accession>A0A9P6PQY0</accession>
<feature type="region of interest" description="Disordered" evidence="1">
    <location>
        <begin position="627"/>
        <end position="685"/>
    </location>
</feature>
<gene>
    <name evidence="2" type="ORF">BG011_007176</name>
</gene>
<dbReference type="InterPro" id="IPR006553">
    <property type="entry name" value="Leu-rich_rpt_Cys-con_subtyp"/>
</dbReference>
<dbReference type="Proteomes" id="UP000726737">
    <property type="component" value="Unassembled WGS sequence"/>
</dbReference>
<dbReference type="SMART" id="SM00367">
    <property type="entry name" value="LRR_CC"/>
    <property type="match status" value="4"/>
</dbReference>
<keyword evidence="3" id="KW-1185">Reference proteome</keyword>
<dbReference type="EMBL" id="JAAAJA010000541">
    <property type="protein sequence ID" value="KAG0252155.1"/>
    <property type="molecule type" value="Genomic_DNA"/>
</dbReference>
<evidence type="ECO:0000313" key="2">
    <source>
        <dbReference type="EMBL" id="KAG0252155.1"/>
    </source>
</evidence>
<dbReference type="PANTHER" id="PTHR13318:SF105">
    <property type="entry name" value="F-BOX_LRR-REPEAT PROTEIN 3"/>
    <property type="match status" value="1"/>
</dbReference>
<organism evidence="2 3">
    <name type="scientific">Mortierella polycephala</name>
    <dbReference type="NCBI Taxonomy" id="41804"/>
    <lineage>
        <taxon>Eukaryota</taxon>
        <taxon>Fungi</taxon>
        <taxon>Fungi incertae sedis</taxon>
        <taxon>Mucoromycota</taxon>
        <taxon>Mortierellomycotina</taxon>
        <taxon>Mortierellomycetes</taxon>
        <taxon>Mortierellales</taxon>
        <taxon>Mortierellaceae</taxon>
        <taxon>Mortierella</taxon>
    </lineage>
</organism>
<dbReference type="OrthoDB" id="10257471at2759"/>
<comment type="caution">
    <text evidence="2">The sequence shown here is derived from an EMBL/GenBank/DDBJ whole genome shotgun (WGS) entry which is preliminary data.</text>
</comment>